<name>A0A0Q1QDS7_ACIPI</name>
<dbReference type="RefSeq" id="WP_002121541.1">
    <property type="nucleotide sequence ID" value="NZ_AMST01000118.1"/>
</dbReference>
<feature type="domain" description="CinA C-terminal" evidence="1">
    <location>
        <begin position="3"/>
        <end position="146"/>
    </location>
</feature>
<dbReference type="AlphaFoldDB" id="A0A0Q1QDS7"/>
<dbReference type="Gene3D" id="3.90.950.20">
    <property type="entry name" value="CinA-like"/>
    <property type="match status" value="1"/>
</dbReference>
<protein>
    <submittedName>
        <fullName evidence="2">Damage-inducible protein CinA</fullName>
    </submittedName>
</protein>
<dbReference type="SUPFAM" id="SSF142433">
    <property type="entry name" value="CinA-like"/>
    <property type="match status" value="1"/>
</dbReference>
<evidence type="ECO:0000259" key="1">
    <source>
        <dbReference type="Pfam" id="PF02464"/>
    </source>
</evidence>
<dbReference type="Proteomes" id="UP000294065">
    <property type="component" value="Unassembled WGS sequence"/>
</dbReference>
<dbReference type="InterPro" id="IPR036653">
    <property type="entry name" value="CinA-like_C"/>
</dbReference>
<proteinExistence type="predicted"/>
<organism evidence="2 4">
    <name type="scientific">Acinetobacter pittii</name>
    <name type="common">Acinetobacter genomosp. 3</name>
    <dbReference type="NCBI Taxonomy" id="48296"/>
    <lineage>
        <taxon>Bacteria</taxon>
        <taxon>Pseudomonadati</taxon>
        <taxon>Pseudomonadota</taxon>
        <taxon>Gammaproteobacteria</taxon>
        <taxon>Moraxellales</taxon>
        <taxon>Moraxellaceae</taxon>
        <taxon>Acinetobacter</taxon>
        <taxon>Acinetobacter calcoaceticus/baumannii complex</taxon>
    </lineage>
</organism>
<dbReference type="Pfam" id="PF02464">
    <property type="entry name" value="CinA"/>
    <property type="match status" value="1"/>
</dbReference>
<accession>K9C3P8</accession>
<dbReference type="Proteomes" id="UP000271320">
    <property type="component" value="Unassembled WGS sequence"/>
</dbReference>
<evidence type="ECO:0000313" key="3">
    <source>
        <dbReference type="EMBL" id="RZH26607.1"/>
    </source>
</evidence>
<evidence type="ECO:0000313" key="5">
    <source>
        <dbReference type="Proteomes" id="UP000294065"/>
    </source>
</evidence>
<accession>A0A1H8U5I7</accession>
<comment type="caution">
    <text evidence="2">The sequence shown here is derived from an EMBL/GenBank/DDBJ whole genome shotgun (WGS) entry which is preliminary data.</text>
</comment>
<evidence type="ECO:0000313" key="2">
    <source>
        <dbReference type="EMBL" id="RSO59016.1"/>
    </source>
</evidence>
<dbReference type="EMBL" id="RFEW01000008">
    <property type="protein sequence ID" value="RSO59016.1"/>
    <property type="molecule type" value="Genomic_DNA"/>
</dbReference>
<reference evidence="2 4" key="1">
    <citation type="submission" date="2018-10" db="EMBL/GenBank/DDBJ databases">
        <title>GWAS and RNA-Seq identify cryptic mechanisms of antimicrobial resistance in Acinetobacter baumannii.</title>
        <authorList>
            <person name="Sahl J.W."/>
        </authorList>
    </citation>
    <scope>NUCLEOTIDE SEQUENCE [LARGE SCALE GENOMIC DNA]</scope>
    <source>
        <strain evidence="2 4">TG41884</strain>
    </source>
</reference>
<accession>A0A0Q1QDS7</accession>
<gene>
    <name evidence="2" type="ORF">EA752_11820</name>
    <name evidence="3" type="ORF">EXD98_15635</name>
</gene>
<evidence type="ECO:0000313" key="4">
    <source>
        <dbReference type="Proteomes" id="UP000271320"/>
    </source>
</evidence>
<sequence length="164" mass="18157">MLQQCCQLLEDRQLKIAFIESASSGYLTSQFSIHKNSGADILLGGLVSYDPSIKISILNIDPKLIETYTAESPQVTEEMCRLGQSLFQQADIIVSCTGLLKSGGSETPEKPVGTFFICISYQQHIYHYRYFLSGHSEQKLKTLTQKVSDAIIALLTSTIKTDSP</sequence>
<reference evidence="3 5" key="2">
    <citation type="submission" date="2019-02" db="EMBL/GenBank/DDBJ databases">
        <title>The Batch Genome Submission of Acinetobacter spp. strains.</title>
        <authorList>
            <person name="Qin J."/>
            <person name="Hu Y."/>
            <person name="Ye H."/>
            <person name="Wei L."/>
            <person name="Feng Y."/>
            <person name="Zong Z."/>
        </authorList>
    </citation>
    <scope>NUCLEOTIDE SEQUENCE [LARGE SCALE GENOMIC DNA]</scope>
    <source>
        <strain evidence="3 5">WCHAP100012</strain>
    </source>
</reference>
<dbReference type="InterPro" id="IPR008136">
    <property type="entry name" value="CinA_C"/>
</dbReference>
<dbReference type="EMBL" id="SGTH01000007">
    <property type="protein sequence ID" value="RZH26607.1"/>
    <property type="molecule type" value="Genomic_DNA"/>
</dbReference>